<dbReference type="KEGG" id="tfr:BR63_05790"/>
<proteinExistence type="predicted"/>
<dbReference type="OrthoDB" id="2112221at2"/>
<sequence>MSIQINPKALGFTPTPSEIQIAREVWAQTPNPTVKMMLSQFSDECPICGLGARNWRLLPPIKPMGSYHIVKYQCKRCQAVFKKLEDADE</sequence>
<gene>
    <name evidence="1" type="ORF">BR63_05790</name>
</gene>
<protein>
    <submittedName>
        <fullName evidence="1">Uncharacterized protein</fullName>
    </submittedName>
</protein>
<keyword evidence="2" id="KW-1185">Reference proteome</keyword>
<accession>A0A7G6E1B6</accession>
<evidence type="ECO:0000313" key="1">
    <source>
        <dbReference type="EMBL" id="QNB45870.1"/>
    </source>
</evidence>
<dbReference type="Proteomes" id="UP000515847">
    <property type="component" value="Chromosome"/>
</dbReference>
<dbReference type="AlphaFoldDB" id="A0A7G6E1B6"/>
<reference evidence="1 2" key="1">
    <citation type="journal article" date="2019" name="Front. Microbiol.">
        <title>Thermoanaerosceptrum fracticalcis gen. nov. sp. nov., a Novel Fumarate-Fermenting Microorganism From a Deep Fractured Carbonate Aquifer of the US Great Basin.</title>
        <authorList>
            <person name="Hamilton-Brehm S.D."/>
            <person name="Stewart L.E."/>
            <person name="Zavarin M."/>
            <person name="Caldwell M."/>
            <person name="Lawson P.A."/>
            <person name="Onstott T.C."/>
            <person name="Grzymski J."/>
            <person name="Neveux I."/>
            <person name="Lollar B.S."/>
            <person name="Russell C.E."/>
            <person name="Moser D.P."/>
        </authorList>
    </citation>
    <scope>NUCLEOTIDE SEQUENCE [LARGE SCALE GENOMIC DNA]</scope>
    <source>
        <strain evidence="1 2">DRI-13</strain>
    </source>
</reference>
<evidence type="ECO:0000313" key="2">
    <source>
        <dbReference type="Proteomes" id="UP000515847"/>
    </source>
</evidence>
<organism evidence="1 2">
    <name type="scientific">Thermanaerosceptrum fracticalcis</name>
    <dbReference type="NCBI Taxonomy" id="1712410"/>
    <lineage>
        <taxon>Bacteria</taxon>
        <taxon>Bacillati</taxon>
        <taxon>Bacillota</taxon>
        <taxon>Clostridia</taxon>
        <taxon>Eubacteriales</taxon>
        <taxon>Peptococcaceae</taxon>
        <taxon>Thermanaerosceptrum</taxon>
    </lineage>
</organism>
<name>A0A7G6E1B6_THEFR</name>
<dbReference type="RefSeq" id="WP_034423632.1">
    <property type="nucleotide sequence ID" value="NZ_CP045798.1"/>
</dbReference>
<dbReference type="EMBL" id="CP045798">
    <property type="protein sequence ID" value="QNB45870.1"/>
    <property type="molecule type" value="Genomic_DNA"/>
</dbReference>